<protein>
    <submittedName>
        <fullName evidence="1">tRNA threonylcarbamoyladenosine biosynthesis protein TsaB</fullName>
    </submittedName>
</protein>
<dbReference type="EMBL" id="CAADRN010000099">
    <property type="protein sequence ID" value="VFU12751.1"/>
    <property type="molecule type" value="Genomic_DNA"/>
</dbReference>
<proteinExistence type="predicted"/>
<sequence>MAELGLLAFREGRGADPMDIKPEYIRVSEAEAVWLRKNSPGGLTE</sequence>
<organism evidence="1">
    <name type="scientific">anaerobic digester metagenome</name>
    <dbReference type="NCBI Taxonomy" id="1263854"/>
    <lineage>
        <taxon>unclassified sequences</taxon>
        <taxon>metagenomes</taxon>
        <taxon>ecological metagenomes</taxon>
    </lineage>
</organism>
<accession>A0A485LXA9</accession>
<name>A0A485LXA9_9ZZZZ</name>
<dbReference type="AlphaFoldDB" id="A0A485LXA9"/>
<gene>
    <name evidence="1" type="ORF">SCFA_1880007</name>
</gene>
<evidence type="ECO:0000313" key="1">
    <source>
        <dbReference type="EMBL" id="VFU12751.1"/>
    </source>
</evidence>
<reference evidence="1" key="1">
    <citation type="submission" date="2019-03" db="EMBL/GenBank/DDBJ databases">
        <authorList>
            <person name="Hao L."/>
        </authorList>
    </citation>
    <scope>NUCLEOTIDE SEQUENCE</scope>
</reference>